<dbReference type="InterPro" id="IPR045078">
    <property type="entry name" value="TST/MPST-like"/>
</dbReference>
<dbReference type="GO" id="GO:0004792">
    <property type="term" value="F:thiosulfate-cyanide sulfurtransferase activity"/>
    <property type="evidence" value="ECO:0007669"/>
    <property type="project" value="TreeGrafter"/>
</dbReference>
<dbReference type="InterPro" id="IPR036873">
    <property type="entry name" value="Rhodanese-like_dom_sf"/>
</dbReference>
<comment type="caution">
    <text evidence="5">The sequence shown here is derived from an EMBL/GenBank/DDBJ whole genome shotgun (WGS) entry which is preliminary data.</text>
</comment>
<proteinExistence type="predicted"/>
<keyword evidence="1" id="KW-0808">Transferase</keyword>
<evidence type="ECO:0000313" key="5">
    <source>
        <dbReference type="EMBL" id="GIF20590.1"/>
    </source>
</evidence>
<dbReference type="Proteomes" id="UP000623608">
    <property type="component" value="Unassembled WGS sequence"/>
</dbReference>
<dbReference type="PROSITE" id="PS50206">
    <property type="entry name" value="RHODANESE_3"/>
    <property type="match status" value="2"/>
</dbReference>
<name>A0A919NKT4_9ACTN</name>
<dbReference type="SUPFAM" id="SSF52821">
    <property type="entry name" value="Rhodanese/Cell cycle control phosphatase"/>
    <property type="match status" value="2"/>
</dbReference>
<accession>A0A919NKT4</accession>
<dbReference type="PANTHER" id="PTHR11364:SF27">
    <property type="entry name" value="SULFURTRANSFERASE"/>
    <property type="match status" value="1"/>
</dbReference>
<dbReference type="InterPro" id="IPR001763">
    <property type="entry name" value="Rhodanese-like_dom"/>
</dbReference>
<dbReference type="CDD" id="cd01449">
    <property type="entry name" value="TST_Repeat_2"/>
    <property type="match status" value="1"/>
</dbReference>
<dbReference type="RefSeq" id="WP_203806341.1">
    <property type="nucleotide sequence ID" value="NZ_BOMY01000022.1"/>
</dbReference>
<feature type="region of interest" description="Disordered" evidence="3">
    <location>
        <begin position="138"/>
        <end position="159"/>
    </location>
</feature>
<evidence type="ECO:0000313" key="6">
    <source>
        <dbReference type="Proteomes" id="UP000623608"/>
    </source>
</evidence>
<feature type="domain" description="Rhodanese" evidence="4">
    <location>
        <begin position="199"/>
        <end position="297"/>
    </location>
</feature>
<dbReference type="AlphaFoldDB" id="A0A919NKT4"/>
<reference evidence="5" key="1">
    <citation type="submission" date="2021-01" db="EMBL/GenBank/DDBJ databases">
        <title>Whole genome shotgun sequence of Actinoplanes tereljensis NBRC 105297.</title>
        <authorList>
            <person name="Komaki H."/>
            <person name="Tamura T."/>
        </authorList>
    </citation>
    <scope>NUCLEOTIDE SEQUENCE</scope>
    <source>
        <strain evidence="5">NBRC 105297</strain>
    </source>
</reference>
<organism evidence="5 6">
    <name type="scientific">Paractinoplanes tereljensis</name>
    <dbReference type="NCBI Taxonomy" id="571912"/>
    <lineage>
        <taxon>Bacteria</taxon>
        <taxon>Bacillati</taxon>
        <taxon>Actinomycetota</taxon>
        <taxon>Actinomycetes</taxon>
        <taxon>Micromonosporales</taxon>
        <taxon>Micromonosporaceae</taxon>
        <taxon>Paractinoplanes</taxon>
    </lineage>
</organism>
<dbReference type="EMBL" id="BOMY01000022">
    <property type="protein sequence ID" value="GIF20590.1"/>
    <property type="molecule type" value="Genomic_DNA"/>
</dbReference>
<evidence type="ECO:0000256" key="2">
    <source>
        <dbReference type="ARBA" id="ARBA00022737"/>
    </source>
</evidence>
<evidence type="ECO:0000256" key="3">
    <source>
        <dbReference type="SAM" id="MobiDB-lite"/>
    </source>
</evidence>
<dbReference type="PANTHER" id="PTHR11364">
    <property type="entry name" value="THIOSULFATE SULFERTANSFERASE"/>
    <property type="match status" value="1"/>
</dbReference>
<evidence type="ECO:0000256" key="1">
    <source>
        <dbReference type="ARBA" id="ARBA00022679"/>
    </source>
</evidence>
<keyword evidence="6" id="KW-1185">Reference proteome</keyword>
<feature type="domain" description="Rhodanese" evidence="4">
    <location>
        <begin position="45"/>
        <end position="138"/>
    </location>
</feature>
<keyword evidence="2" id="KW-0677">Repeat</keyword>
<sequence>MTGPLLGPADLAVRGESVLVLDATVELAAARHDGDHTSVSGLAGWQEAHIPGSRHADLLNLLSDPAAGYHFAAPEPAVLAAALSALGVRDGVPVVTYDRNGGMWAARLWWLLDWLGVEAYVLDGGFAAWQSSGLPVSSDSADSARPAAPSASARSEAVPRAGGRLTARVRDGRWIGKSDIQAWLEGEVEATLVCALNPEAYAGEVPTRYSRRGHIPGSGNLPARSLVGADGRFLPEAELRAALGGLADDPDPVWIYCGGGISATVVALALTVAGRPDVAIYDGSLEEWSADPALPLELGRPA</sequence>
<dbReference type="Gene3D" id="3.40.250.10">
    <property type="entry name" value="Rhodanese-like domain"/>
    <property type="match status" value="2"/>
</dbReference>
<dbReference type="Pfam" id="PF00581">
    <property type="entry name" value="Rhodanese"/>
    <property type="match status" value="2"/>
</dbReference>
<protein>
    <submittedName>
        <fullName evidence="5">Sulfurtransferase</fullName>
    </submittedName>
</protein>
<dbReference type="SMART" id="SM00450">
    <property type="entry name" value="RHOD"/>
    <property type="match status" value="2"/>
</dbReference>
<evidence type="ECO:0000259" key="4">
    <source>
        <dbReference type="PROSITE" id="PS50206"/>
    </source>
</evidence>
<gene>
    <name evidence="5" type="primary">sseA</name>
    <name evidence="5" type="ORF">Ate02nite_33200</name>
</gene>